<dbReference type="Proteomes" id="UP001187346">
    <property type="component" value="Unassembled WGS sequence"/>
</dbReference>
<dbReference type="InterPro" id="IPR049801">
    <property type="entry name" value="T7SS_assoc-like"/>
</dbReference>
<comment type="caution">
    <text evidence="1">The sequence shown here is derived from an EMBL/GenBank/DDBJ whole genome shotgun (WGS) entry which is preliminary data.</text>
</comment>
<organism evidence="1 2">
    <name type="scientific">Streptomyces prunicolor</name>
    <dbReference type="NCBI Taxonomy" id="67348"/>
    <lineage>
        <taxon>Bacteria</taxon>
        <taxon>Bacillati</taxon>
        <taxon>Actinomycetota</taxon>
        <taxon>Actinomycetes</taxon>
        <taxon>Kitasatosporales</taxon>
        <taxon>Streptomycetaceae</taxon>
        <taxon>Streptomyces</taxon>
    </lineage>
</organism>
<accession>A0ABU4FRK5</accession>
<evidence type="ECO:0000313" key="1">
    <source>
        <dbReference type="EMBL" id="MDV7221900.1"/>
    </source>
</evidence>
<sequence length="150" mass="15786">MADLTHLDSTALKNFKNTDVADFISDLLEIRKDNPAGVRSLKNLIAETGAGSAQGLAKILRIGLMNGGDSSDPVGGGTLVEALKTQATALDKILTGQKTLFDDIDDALDETITTLLKTQGDSLDKIDGEKLLDIFDTVDGDMSGSDSKTS</sequence>
<evidence type="ECO:0000313" key="2">
    <source>
        <dbReference type="Proteomes" id="UP001187346"/>
    </source>
</evidence>
<dbReference type="EMBL" id="JAWMAJ010000195">
    <property type="protein sequence ID" value="MDV7221900.1"/>
    <property type="molecule type" value="Genomic_DNA"/>
</dbReference>
<proteinExistence type="predicted"/>
<protein>
    <submittedName>
        <fullName evidence="1">Type VII secretion system-associated protein</fullName>
    </submittedName>
</protein>
<gene>
    <name evidence="1" type="ORF">R5A26_38805</name>
</gene>
<name>A0ABU4FRK5_9ACTN</name>
<dbReference type="NCBIfam" id="NF033533">
    <property type="entry name" value="lone7_assoc_B"/>
    <property type="match status" value="1"/>
</dbReference>
<keyword evidence="2" id="KW-1185">Reference proteome</keyword>
<dbReference type="RefSeq" id="WP_266862950.1">
    <property type="nucleotide sequence ID" value="NZ_JAPEMW010000001.1"/>
</dbReference>
<reference evidence="1 2" key="1">
    <citation type="submission" date="2023-10" db="EMBL/GenBank/DDBJ databases">
        <title>Characterization of rhizosphere-enriched actinobacteria from wheat plants lab-grown on chernevaya soil.</title>
        <authorList>
            <person name="Tikhonova E.N."/>
            <person name="Konopkin A."/>
            <person name="Kravchenko I.K."/>
        </authorList>
    </citation>
    <scope>NUCLEOTIDE SEQUENCE [LARGE SCALE GENOMIC DNA]</scope>
    <source>
        <strain evidence="1 2">RR29</strain>
    </source>
</reference>